<evidence type="ECO:0000313" key="5">
    <source>
        <dbReference type="Proteomes" id="UP000054911"/>
    </source>
</evidence>
<evidence type="ECO:0000259" key="3">
    <source>
        <dbReference type="Pfam" id="PF14020"/>
    </source>
</evidence>
<feature type="transmembrane region" description="Helical" evidence="2">
    <location>
        <begin position="208"/>
        <end position="241"/>
    </location>
</feature>
<keyword evidence="2" id="KW-0812">Transmembrane</keyword>
<dbReference type="RefSeq" id="WP_061173790.1">
    <property type="nucleotide sequence ID" value="NZ_FCOE02000003.1"/>
</dbReference>
<dbReference type="EMBL" id="FCOE02000003">
    <property type="protein sequence ID" value="SAK48700.1"/>
    <property type="molecule type" value="Genomic_DNA"/>
</dbReference>
<gene>
    <name evidence="4" type="ORF">AWB80_01256</name>
</gene>
<dbReference type="AlphaFoldDB" id="A0A157ZT83"/>
<dbReference type="InterPro" id="IPR025330">
    <property type="entry name" value="DUF4236"/>
</dbReference>
<sequence length="574" mass="62805">MGWGFRKTIRIAPGIRINLSKSGVSTSIGGKGFTYNTRGRVTASIPGTGLRITHNLNSRRKAGSRQSAYAAAQGVTDQTGVPMSKREQAAQEFVWQVNSRTRAALVDYFVSHGVWVEDDDLETAFKLDAHRSFLNTLSKDLEITAKATRLASDIGSISLAEKEKAMKSVYEVEERCKEAAADRGALSTQAAYLHRLVNAWPAMPALGVAFALGILGCFLIFVNLFAAGGLAVLFAAGYGLFKVMSFERLKKTLAVQAANANAEFEALVLLEVTPRPEIPDGKDRTRLKAYAYSGILFLAAIASLALHPRSSQSQPELVQASSSTPPMVSKVAEASAPEQKSEPLQGRFAWLVGKYPSDVVNDKRFRAAFNHVTPSDWRKISERFAVTNGDIQSKDGFLFAEGCMSHLCASDRAAFVISETTGKGDIVYHDSGTGDEEVGTTRKFVWREMPLPETPLAEWTRMSGQSRSSATASVGTAAPLSVYRPSFDCTKARSDAERLVCGDAELAAEDVQLAEVYARAKAAVTDQTTFRERTRAQWNYREQNCHDRVCLQRWYVDQKVALAQIAQTGRVDDQ</sequence>
<feature type="domain" description="DUF4236" evidence="3">
    <location>
        <begin position="3"/>
        <end position="51"/>
    </location>
</feature>
<organism evidence="4 5">
    <name type="scientific">Caballeronia pedi</name>
    <dbReference type="NCBI Taxonomy" id="1777141"/>
    <lineage>
        <taxon>Bacteria</taxon>
        <taxon>Pseudomonadati</taxon>
        <taxon>Pseudomonadota</taxon>
        <taxon>Betaproteobacteria</taxon>
        <taxon>Burkholderiales</taxon>
        <taxon>Burkholderiaceae</taxon>
        <taxon>Caballeronia</taxon>
    </lineage>
</organism>
<keyword evidence="2" id="KW-1133">Transmembrane helix</keyword>
<evidence type="ECO:0000313" key="4">
    <source>
        <dbReference type="EMBL" id="SAK48700.1"/>
    </source>
</evidence>
<protein>
    <submittedName>
        <fullName evidence="4">Lipoprotein</fullName>
    </submittedName>
</protein>
<keyword evidence="2" id="KW-0472">Membrane</keyword>
<feature type="compositionally biased region" description="Polar residues" evidence="1">
    <location>
        <begin position="315"/>
        <end position="326"/>
    </location>
</feature>
<name>A0A157ZT83_9BURK</name>
<evidence type="ECO:0000256" key="2">
    <source>
        <dbReference type="SAM" id="Phobius"/>
    </source>
</evidence>
<comment type="caution">
    <text evidence="4">The sequence shown here is derived from an EMBL/GenBank/DDBJ whole genome shotgun (WGS) entry which is preliminary data.</text>
</comment>
<dbReference type="Proteomes" id="UP000054911">
    <property type="component" value="Unassembled WGS sequence"/>
</dbReference>
<dbReference type="Pfam" id="PF14020">
    <property type="entry name" value="DUF4236"/>
    <property type="match status" value="1"/>
</dbReference>
<accession>A0A157ZT83</accession>
<keyword evidence="5" id="KW-1185">Reference proteome</keyword>
<evidence type="ECO:0000256" key="1">
    <source>
        <dbReference type="SAM" id="MobiDB-lite"/>
    </source>
</evidence>
<proteinExistence type="predicted"/>
<feature type="region of interest" description="Disordered" evidence="1">
    <location>
        <begin position="315"/>
        <end position="340"/>
    </location>
</feature>
<keyword evidence="4" id="KW-0449">Lipoprotein</keyword>
<reference evidence="4" key="1">
    <citation type="submission" date="2016-01" db="EMBL/GenBank/DDBJ databases">
        <authorList>
            <person name="Peeters C."/>
        </authorList>
    </citation>
    <scope>NUCLEOTIDE SEQUENCE [LARGE SCALE GENOMIC DNA]</scope>
    <source>
        <strain evidence="4">LMG 29323</strain>
    </source>
</reference>
<feature type="transmembrane region" description="Helical" evidence="2">
    <location>
        <begin position="289"/>
        <end position="306"/>
    </location>
</feature>
<dbReference type="OrthoDB" id="5450120at2"/>
<dbReference type="STRING" id="1777141.AWB80_01256"/>